<dbReference type="Gene3D" id="1.10.10.1330">
    <property type="entry name" value="RNA polymerase sigma-54 factor, core-binding domain"/>
    <property type="match status" value="1"/>
</dbReference>
<dbReference type="Pfam" id="PF04552">
    <property type="entry name" value="Sigma54_DBD"/>
    <property type="match status" value="1"/>
</dbReference>
<feature type="domain" description="RNA polymerase sigma factor 54 DNA-binding" evidence="9">
    <location>
        <begin position="305"/>
        <end position="463"/>
    </location>
</feature>
<dbReference type="PANTHER" id="PTHR32248">
    <property type="entry name" value="RNA POLYMERASE SIGMA-54 FACTOR"/>
    <property type="match status" value="1"/>
</dbReference>
<evidence type="ECO:0000256" key="6">
    <source>
        <dbReference type="ARBA" id="ARBA00023082"/>
    </source>
</evidence>
<dbReference type="GO" id="GO:0000428">
    <property type="term" value="C:DNA-directed RNA polymerase complex"/>
    <property type="evidence" value="ECO:0007669"/>
    <property type="project" value="UniProtKB-KW"/>
</dbReference>
<keyword evidence="2" id="KW-0240">DNA-directed RNA polymerase</keyword>
<keyword evidence="6" id="KW-0731">Sigma factor</keyword>
<comment type="similarity">
    <text evidence="1">Belongs to the sigma-54 factor family.</text>
</comment>
<evidence type="ECO:0000256" key="4">
    <source>
        <dbReference type="ARBA" id="ARBA00022695"/>
    </source>
</evidence>
<sequence length="465" mass="53277">MEFNAGLFQKQTLKLAMTQELTQAIALLQYSAHELAAFLEEKAIENPLIQVDFKNIRSIDPCVGIRNKASTVRERDQKNWIEQIGETSDTLHDHLLFQLNTLKITANQRRVIVLLIKHIDENGYLGAGIEETAQKLGLGLDEVENSLNILQGMEPAGVGARSLQECLLLQLERREYHQHRQRSSERRNGSIIREYPQGIMDLAASILTEHFILFAEKRWKSLAKLMKTDIKEIQKAFDFVQCLDPRPGAAFQKDRALYVVPDVVVRREHGTLTVGLFDDTMPRITFNEGYYSRLASYQDSEVARFLQEKQSDYQWIIKSLEQRRETLMRVALKIVEKQPHFFEQGPSLQHPMTMKEIAEELGIHESTVSRAVREKYIQTPVGTYELKSFFTSSLSTTEQDQTSSSHVKVAIGQLIKMEDKKKPMSDQNIVQVLAAKSGIVISRRTVAKYREQLGIPSSSKRKRFD</sequence>
<evidence type="ECO:0000256" key="5">
    <source>
        <dbReference type="ARBA" id="ARBA00023015"/>
    </source>
</evidence>
<dbReference type="NCBIfam" id="TIGR02395">
    <property type="entry name" value="rpoN_sigma"/>
    <property type="match status" value="1"/>
</dbReference>
<evidence type="ECO:0000259" key="9">
    <source>
        <dbReference type="Pfam" id="PF04552"/>
    </source>
</evidence>
<dbReference type="AlphaFoldDB" id="A0A4V2RE04"/>
<evidence type="ECO:0000256" key="1">
    <source>
        <dbReference type="ARBA" id="ARBA00008798"/>
    </source>
</evidence>
<proteinExistence type="inferred from homology"/>
<dbReference type="GO" id="GO:0016987">
    <property type="term" value="F:sigma factor activity"/>
    <property type="evidence" value="ECO:0007669"/>
    <property type="project" value="UniProtKB-KW"/>
</dbReference>
<keyword evidence="8" id="KW-0804">Transcription</keyword>
<dbReference type="PRINTS" id="PR00045">
    <property type="entry name" value="SIGMA54FCT"/>
</dbReference>
<dbReference type="PROSITE" id="PS00718">
    <property type="entry name" value="SIGMA54_2"/>
    <property type="match status" value="1"/>
</dbReference>
<evidence type="ECO:0000256" key="2">
    <source>
        <dbReference type="ARBA" id="ARBA00022478"/>
    </source>
</evidence>
<keyword evidence="7" id="KW-0238">DNA-binding</keyword>
<dbReference type="EMBL" id="SLVV01000003">
    <property type="protein sequence ID" value="TCN26820.1"/>
    <property type="molecule type" value="Genomic_DNA"/>
</dbReference>
<dbReference type="GO" id="GO:0001216">
    <property type="term" value="F:DNA-binding transcription activator activity"/>
    <property type="evidence" value="ECO:0007669"/>
    <property type="project" value="InterPro"/>
</dbReference>
<dbReference type="PANTHER" id="PTHR32248:SF4">
    <property type="entry name" value="RNA POLYMERASE SIGMA-54 FACTOR"/>
    <property type="match status" value="1"/>
</dbReference>
<evidence type="ECO:0000313" key="11">
    <source>
        <dbReference type="EMBL" id="TCN26820.1"/>
    </source>
</evidence>
<dbReference type="PIRSF" id="PIRSF000774">
    <property type="entry name" value="RpoN"/>
    <property type="match status" value="1"/>
</dbReference>
<comment type="caution">
    <text evidence="11">The sequence shown here is derived from an EMBL/GenBank/DDBJ whole genome shotgun (WGS) entry which is preliminary data.</text>
</comment>
<keyword evidence="3" id="KW-0808">Transferase</keyword>
<dbReference type="InterPro" id="IPR038709">
    <property type="entry name" value="RpoN_core-bd_sf"/>
</dbReference>
<dbReference type="InterPro" id="IPR007046">
    <property type="entry name" value="RNA_pol_sigma_54_core-bd"/>
</dbReference>
<evidence type="ECO:0000256" key="7">
    <source>
        <dbReference type="ARBA" id="ARBA00023125"/>
    </source>
</evidence>
<dbReference type="PROSITE" id="PS00717">
    <property type="entry name" value="SIGMA54_1"/>
    <property type="match status" value="1"/>
</dbReference>
<dbReference type="RefSeq" id="WP_132003762.1">
    <property type="nucleotide sequence ID" value="NZ_JABUHM010000002.1"/>
</dbReference>
<organism evidence="11 12">
    <name type="scientific">Mesobacillus foraminis</name>
    <dbReference type="NCBI Taxonomy" id="279826"/>
    <lineage>
        <taxon>Bacteria</taxon>
        <taxon>Bacillati</taxon>
        <taxon>Bacillota</taxon>
        <taxon>Bacilli</taxon>
        <taxon>Bacillales</taxon>
        <taxon>Bacillaceae</taxon>
        <taxon>Mesobacillus</taxon>
    </lineage>
</organism>
<dbReference type="Gene3D" id="1.10.10.60">
    <property type="entry name" value="Homeodomain-like"/>
    <property type="match status" value="1"/>
</dbReference>
<dbReference type="Pfam" id="PF04963">
    <property type="entry name" value="Sigma54_CBD"/>
    <property type="match status" value="1"/>
</dbReference>
<evidence type="ECO:0000256" key="8">
    <source>
        <dbReference type="ARBA" id="ARBA00023163"/>
    </source>
</evidence>
<accession>A0A4V2RE04</accession>
<keyword evidence="4" id="KW-0548">Nucleotidyltransferase</keyword>
<keyword evidence="12" id="KW-1185">Reference proteome</keyword>
<dbReference type="Pfam" id="PF00309">
    <property type="entry name" value="Sigma54_AID"/>
    <property type="match status" value="1"/>
</dbReference>
<dbReference type="Proteomes" id="UP000295689">
    <property type="component" value="Unassembled WGS sequence"/>
</dbReference>
<evidence type="ECO:0000313" key="12">
    <source>
        <dbReference type="Proteomes" id="UP000295689"/>
    </source>
</evidence>
<keyword evidence="5" id="KW-0805">Transcription regulation</keyword>
<dbReference type="InterPro" id="IPR000394">
    <property type="entry name" value="RNA_pol_sigma_54"/>
</dbReference>
<dbReference type="GO" id="GO:0006352">
    <property type="term" value="P:DNA-templated transcription initiation"/>
    <property type="evidence" value="ECO:0007669"/>
    <property type="project" value="InterPro"/>
</dbReference>
<dbReference type="PROSITE" id="PS50044">
    <property type="entry name" value="SIGMA54_3"/>
    <property type="match status" value="1"/>
</dbReference>
<dbReference type="InterPro" id="IPR007634">
    <property type="entry name" value="RNA_pol_sigma_54_DNA-bd"/>
</dbReference>
<reference evidence="11 12" key="1">
    <citation type="journal article" date="2015" name="Stand. Genomic Sci.">
        <title>Genomic Encyclopedia of Bacterial and Archaeal Type Strains, Phase III: the genomes of soil and plant-associated and newly described type strains.</title>
        <authorList>
            <person name="Whitman W.B."/>
            <person name="Woyke T."/>
            <person name="Klenk H.P."/>
            <person name="Zhou Y."/>
            <person name="Lilburn T.G."/>
            <person name="Beck B.J."/>
            <person name="De Vos P."/>
            <person name="Vandamme P."/>
            <person name="Eisen J.A."/>
            <person name="Garrity G."/>
            <person name="Hugenholtz P."/>
            <person name="Kyrpides N.C."/>
        </authorList>
    </citation>
    <scope>NUCLEOTIDE SEQUENCE [LARGE SCALE GENOMIC DNA]</scope>
    <source>
        <strain evidence="11 12">CV53</strain>
    </source>
</reference>
<evidence type="ECO:0000256" key="3">
    <source>
        <dbReference type="ARBA" id="ARBA00022679"/>
    </source>
</evidence>
<feature type="domain" description="RNA polymerase sigma factor 54 core-binding" evidence="10">
    <location>
        <begin position="81"/>
        <end position="290"/>
    </location>
</feature>
<gene>
    <name evidence="11" type="ORF">EV146_103344</name>
</gene>
<evidence type="ECO:0000259" key="10">
    <source>
        <dbReference type="Pfam" id="PF04963"/>
    </source>
</evidence>
<protein>
    <submittedName>
        <fullName evidence="11">RNA polymerase RpoN-/SigL-like sigma 54 subunit</fullName>
    </submittedName>
</protein>
<dbReference type="GO" id="GO:0003677">
    <property type="term" value="F:DNA binding"/>
    <property type="evidence" value="ECO:0007669"/>
    <property type="project" value="UniProtKB-KW"/>
</dbReference>
<name>A0A4V2RE04_9BACI</name>
<dbReference type="GO" id="GO:0016779">
    <property type="term" value="F:nucleotidyltransferase activity"/>
    <property type="evidence" value="ECO:0007669"/>
    <property type="project" value="UniProtKB-KW"/>
</dbReference>